<dbReference type="OrthoDB" id="6612291at2759"/>
<organism evidence="10 11">
    <name type="scientific">Cudoniella acicularis</name>
    <dbReference type="NCBI Taxonomy" id="354080"/>
    <lineage>
        <taxon>Eukaryota</taxon>
        <taxon>Fungi</taxon>
        <taxon>Dikarya</taxon>
        <taxon>Ascomycota</taxon>
        <taxon>Pezizomycotina</taxon>
        <taxon>Leotiomycetes</taxon>
        <taxon>Helotiales</taxon>
        <taxon>Tricladiaceae</taxon>
        <taxon>Cudoniella</taxon>
    </lineage>
</organism>
<keyword evidence="11" id="KW-1185">Reference proteome</keyword>
<evidence type="ECO:0000256" key="6">
    <source>
        <dbReference type="ARBA" id="ARBA00023136"/>
    </source>
</evidence>
<evidence type="ECO:0000256" key="7">
    <source>
        <dbReference type="RuleBase" id="RU003346"/>
    </source>
</evidence>
<dbReference type="PANTHER" id="PTHR48022:SF9">
    <property type="entry name" value="MAJOR FACILITATOR SUPERFAMILY (MFS) PROFILE DOMAIN-CONTAINING PROTEIN"/>
    <property type="match status" value="1"/>
</dbReference>
<dbReference type="InterPro" id="IPR005829">
    <property type="entry name" value="Sugar_transporter_CS"/>
</dbReference>
<keyword evidence="3 7" id="KW-0813">Transport</keyword>
<feature type="domain" description="Major facilitator superfamily (MFS) profile" evidence="9">
    <location>
        <begin position="9"/>
        <end position="448"/>
    </location>
</feature>
<comment type="caution">
    <text evidence="10">The sequence shown here is derived from an EMBL/GenBank/DDBJ whole genome shotgun (WGS) entry which is preliminary data.</text>
</comment>
<evidence type="ECO:0000256" key="2">
    <source>
        <dbReference type="ARBA" id="ARBA00010992"/>
    </source>
</evidence>
<feature type="transmembrane region" description="Helical" evidence="8">
    <location>
        <begin position="167"/>
        <end position="188"/>
    </location>
</feature>
<dbReference type="InterPro" id="IPR020846">
    <property type="entry name" value="MFS_dom"/>
</dbReference>
<dbReference type="Pfam" id="PF00083">
    <property type="entry name" value="Sugar_tr"/>
    <property type="match status" value="1"/>
</dbReference>
<feature type="transmembrane region" description="Helical" evidence="8">
    <location>
        <begin position="401"/>
        <end position="419"/>
    </location>
</feature>
<dbReference type="Gene3D" id="1.20.1250.20">
    <property type="entry name" value="MFS general substrate transporter like domains"/>
    <property type="match status" value="1"/>
</dbReference>
<evidence type="ECO:0000256" key="1">
    <source>
        <dbReference type="ARBA" id="ARBA00004141"/>
    </source>
</evidence>
<dbReference type="GO" id="GO:0005351">
    <property type="term" value="F:carbohydrate:proton symporter activity"/>
    <property type="evidence" value="ECO:0007669"/>
    <property type="project" value="TreeGrafter"/>
</dbReference>
<dbReference type="NCBIfam" id="TIGR00879">
    <property type="entry name" value="SP"/>
    <property type="match status" value="1"/>
</dbReference>
<accession>A0A8H4RLP0</accession>
<feature type="transmembrane region" description="Helical" evidence="8">
    <location>
        <begin position="425"/>
        <end position="445"/>
    </location>
</feature>
<evidence type="ECO:0000313" key="10">
    <source>
        <dbReference type="EMBL" id="KAF4631883.1"/>
    </source>
</evidence>
<comment type="subcellular location">
    <subcellularLocation>
        <location evidence="1">Membrane</location>
        <topology evidence="1">Multi-pass membrane protein</topology>
    </subcellularLocation>
</comment>
<dbReference type="PROSITE" id="PS00217">
    <property type="entry name" value="SUGAR_TRANSPORT_2"/>
    <property type="match status" value="1"/>
</dbReference>
<dbReference type="GO" id="GO:0016020">
    <property type="term" value="C:membrane"/>
    <property type="evidence" value="ECO:0007669"/>
    <property type="project" value="UniProtKB-SubCell"/>
</dbReference>
<proteinExistence type="inferred from homology"/>
<keyword evidence="6 8" id="KW-0472">Membrane</keyword>
<dbReference type="PRINTS" id="PR00171">
    <property type="entry name" value="SUGRTRNSPORT"/>
</dbReference>
<feature type="transmembrane region" description="Helical" evidence="8">
    <location>
        <begin position="357"/>
        <end position="381"/>
    </location>
</feature>
<gene>
    <name evidence="10" type="ORF">G7Y89_g6247</name>
</gene>
<dbReference type="InterPro" id="IPR036259">
    <property type="entry name" value="MFS_trans_sf"/>
</dbReference>
<dbReference type="InterPro" id="IPR050360">
    <property type="entry name" value="MFS_Sugar_Transporters"/>
</dbReference>
<evidence type="ECO:0000256" key="4">
    <source>
        <dbReference type="ARBA" id="ARBA00022692"/>
    </source>
</evidence>
<evidence type="ECO:0000256" key="5">
    <source>
        <dbReference type="ARBA" id="ARBA00022989"/>
    </source>
</evidence>
<feature type="transmembrane region" description="Helical" evidence="8">
    <location>
        <begin position="291"/>
        <end position="313"/>
    </location>
</feature>
<sequence>MGKAVTIGSGIFLAIGGFLFGYDSGVITSTIGQPTFISYFGTPDSAQTGGIVSSFTGGAILGALAVSWLADALGRKRTVFIGGCISAFGCALQAGAATLPMLIAGRLIAGIAVGLLSAIVPMYCSEIAESNYRGALSGLLQFMLSWGYFAAQWIGYGCNYSNTSFQWRFPLAFQVIPGLSLAIGIWFLQESPRWLMEKDRFEEAKESLRRLHSNGHNDEILELEYREIHDTIVAEKAVAVRSWSGMVSKPAWRRRLALGMGIQAFGQLSGINVINYYGVTIYKLLGIDTRTSLMIIGISGSLSIVYCALGLYFLERLGRIKPMVFSALGCAFALLVNAVLSQYYVTGSLALNADPSALRAMVAMNLVFSFFFTFTGIITWVYPAEIFPVEIRARGNSLSTLMNWCLGLVIGQISPLALGAVGFRYFYAFFVFNLCAALAYIFLFPETKGKTLEQMDTLFGDQLVPHALEDPDAAAAAMAAFQEKGAVLVQEETRAEPTN</sequence>
<feature type="transmembrane region" description="Helical" evidence="8">
    <location>
        <begin position="51"/>
        <end position="70"/>
    </location>
</feature>
<feature type="transmembrane region" description="Helical" evidence="8">
    <location>
        <begin position="103"/>
        <end position="124"/>
    </location>
</feature>
<evidence type="ECO:0000259" key="9">
    <source>
        <dbReference type="PROSITE" id="PS50850"/>
    </source>
</evidence>
<comment type="similarity">
    <text evidence="2 7">Belongs to the major facilitator superfamily. Sugar transporter (TC 2.A.1.1) family.</text>
</comment>
<dbReference type="EMBL" id="JAAMPI010000400">
    <property type="protein sequence ID" value="KAF4631883.1"/>
    <property type="molecule type" value="Genomic_DNA"/>
</dbReference>
<protein>
    <recommendedName>
        <fullName evidence="9">Major facilitator superfamily (MFS) profile domain-containing protein</fullName>
    </recommendedName>
</protein>
<dbReference type="AlphaFoldDB" id="A0A8H4RLP0"/>
<keyword evidence="5 8" id="KW-1133">Transmembrane helix</keyword>
<evidence type="ECO:0000256" key="8">
    <source>
        <dbReference type="SAM" id="Phobius"/>
    </source>
</evidence>
<dbReference type="PROSITE" id="PS50850">
    <property type="entry name" value="MFS"/>
    <property type="match status" value="1"/>
</dbReference>
<evidence type="ECO:0000313" key="11">
    <source>
        <dbReference type="Proteomes" id="UP000566819"/>
    </source>
</evidence>
<dbReference type="Proteomes" id="UP000566819">
    <property type="component" value="Unassembled WGS sequence"/>
</dbReference>
<keyword evidence="4 8" id="KW-0812">Transmembrane</keyword>
<dbReference type="PANTHER" id="PTHR48022">
    <property type="entry name" value="PLASTIDIC GLUCOSE TRANSPORTER 4"/>
    <property type="match status" value="1"/>
</dbReference>
<feature type="transmembrane region" description="Helical" evidence="8">
    <location>
        <begin position="79"/>
        <end position="97"/>
    </location>
</feature>
<feature type="transmembrane region" description="Helical" evidence="8">
    <location>
        <begin position="325"/>
        <end position="345"/>
    </location>
</feature>
<name>A0A8H4RLP0_9HELO</name>
<dbReference type="SUPFAM" id="SSF103473">
    <property type="entry name" value="MFS general substrate transporter"/>
    <property type="match status" value="1"/>
</dbReference>
<feature type="transmembrane region" description="Helical" evidence="8">
    <location>
        <begin position="256"/>
        <end position="279"/>
    </location>
</feature>
<dbReference type="FunFam" id="1.20.1250.20:FF:000090">
    <property type="entry name" value="MFS sugar transporter, putative"/>
    <property type="match status" value="1"/>
</dbReference>
<evidence type="ECO:0000256" key="3">
    <source>
        <dbReference type="ARBA" id="ARBA00022448"/>
    </source>
</evidence>
<dbReference type="InterPro" id="IPR005828">
    <property type="entry name" value="MFS_sugar_transport-like"/>
</dbReference>
<feature type="transmembrane region" description="Helical" evidence="8">
    <location>
        <begin position="136"/>
        <end position="155"/>
    </location>
</feature>
<feature type="transmembrane region" description="Helical" evidence="8">
    <location>
        <begin position="12"/>
        <end position="31"/>
    </location>
</feature>
<reference evidence="10 11" key="1">
    <citation type="submission" date="2020-03" db="EMBL/GenBank/DDBJ databases">
        <title>Draft Genome Sequence of Cudoniella acicularis.</title>
        <authorList>
            <person name="Buettner E."/>
            <person name="Kellner H."/>
        </authorList>
    </citation>
    <scope>NUCLEOTIDE SEQUENCE [LARGE SCALE GENOMIC DNA]</scope>
    <source>
        <strain evidence="10 11">DSM 108380</strain>
    </source>
</reference>
<dbReference type="InterPro" id="IPR003663">
    <property type="entry name" value="Sugar/inositol_transpt"/>
</dbReference>
<dbReference type="PROSITE" id="PS00216">
    <property type="entry name" value="SUGAR_TRANSPORT_1"/>
    <property type="match status" value="1"/>
</dbReference>